<dbReference type="InterPro" id="IPR023696">
    <property type="entry name" value="Ureohydrolase_dom_sf"/>
</dbReference>
<evidence type="ECO:0000313" key="2">
    <source>
        <dbReference type="Proteomes" id="UP000184375"/>
    </source>
</evidence>
<proteinExistence type="predicted"/>
<dbReference type="Gene3D" id="3.40.800.10">
    <property type="entry name" value="Ureohydrolase domain"/>
    <property type="match status" value="1"/>
</dbReference>
<keyword evidence="2" id="KW-1185">Reference proteome</keyword>
<dbReference type="PANTHER" id="PTHR11358:SF41">
    <property type="entry name" value="ARGINASE"/>
    <property type="match status" value="1"/>
</dbReference>
<dbReference type="Pfam" id="PF00491">
    <property type="entry name" value="Arginase"/>
    <property type="match status" value="1"/>
</dbReference>
<dbReference type="EMBL" id="FRCR01000005">
    <property type="protein sequence ID" value="SHM43827.1"/>
    <property type="molecule type" value="Genomic_DNA"/>
</dbReference>
<protein>
    <submittedName>
        <fullName evidence="1">Arginase family protein</fullName>
    </submittedName>
</protein>
<dbReference type="InterPro" id="IPR006035">
    <property type="entry name" value="Ureohydrolase"/>
</dbReference>
<gene>
    <name evidence="1" type="ORF">SAMN05660826_01023</name>
</gene>
<dbReference type="OrthoDB" id="9805406at2"/>
<name>A0A1M7IU38_9FIRM</name>
<reference evidence="2" key="1">
    <citation type="submission" date="2016-11" db="EMBL/GenBank/DDBJ databases">
        <authorList>
            <person name="Varghese N."/>
            <person name="Submissions S."/>
        </authorList>
    </citation>
    <scope>NUCLEOTIDE SEQUENCE [LARGE SCALE GENOMIC DNA]</scope>
    <source>
        <strain evidence="2">DSM 18802</strain>
    </source>
</reference>
<sequence length="267" mass="30119">MTSPAVNVIRSDDSIAFQKKLQLKAHSVLDLSGAKGLRFYSEKKFFQRLKENLNSVRPGITFLGPGDFHHLSLCLLDNLKSAPVLVLFDHHSDMQSSPDDLITCGSWVGLALKENKIKKCVIVGVNSKDEGLYKSQDAKRTVFFPEELPHEIKLSGIMREITEAEWPVYISIDKDVLTKDDAHTNWDQGRMSLGELLEILEAIGEVADVVGADVCGEWRLPPDPVFVTVDDIKKTNINERANLKILEKLLEVWQKDKKNSKISLYKF</sequence>
<dbReference type="AlphaFoldDB" id="A0A1M7IU38"/>
<dbReference type="GO" id="GO:0008783">
    <property type="term" value="F:agmatinase activity"/>
    <property type="evidence" value="ECO:0007669"/>
    <property type="project" value="TreeGrafter"/>
</dbReference>
<dbReference type="RefSeq" id="WP_073255653.1">
    <property type="nucleotide sequence ID" value="NZ_FRCR01000005.1"/>
</dbReference>
<dbReference type="GO" id="GO:0046872">
    <property type="term" value="F:metal ion binding"/>
    <property type="evidence" value="ECO:0007669"/>
    <property type="project" value="InterPro"/>
</dbReference>
<evidence type="ECO:0000313" key="1">
    <source>
        <dbReference type="EMBL" id="SHM43827.1"/>
    </source>
</evidence>
<dbReference type="SUPFAM" id="SSF52768">
    <property type="entry name" value="Arginase/deacetylase"/>
    <property type="match status" value="1"/>
</dbReference>
<accession>A0A1M7IU38</accession>
<dbReference type="GO" id="GO:0033389">
    <property type="term" value="P:putrescine biosynthetic process from arginine, via agmatine"/>
    <property type="evidence" value="ECO:0007669"/>
    <property type="project" value="TreeGrafter"/>
</dbReference>
<dbReference type="Proteomes" id="UP000184375">
    <property type="component" value="Unassembled WGS sequence"/>
</dbReference>
<organism evidence="1 2">
    <name type="scientific">Caldanaerovirga acetigignens</name>
    <dbReference type="NCBI Taxonomy" id="447595"/>
    <lineage>
        <taxon>Bacteria</taxon>
        <taxon>Bacillati</taxon>
        <taxon>Bacillota</taxon>
        <taxon>Clostridia</taxon>
        <taxon>Thermosediminibacterales</taxon>
        <taxon>Thermosediminibacteraceae</taxon>
        <taxon>Caldanaerovirga</taxon>
    </lineage>
</organism>
<dbReference type="STRING" id="447595.SAMN05660826_01023"/>
<dbReference type="PANTHER" id="PTHR11358">
    <property type="entry name" value="ARGINASE/AGMATINASE"/>
    <property type="match status" value="1"/>
</dbReference>